<evidence type="ECO:0000313" key="2">
    <source>
        <dbReference type="Proteomes" id="UP000231516"/>
    </source>
</evidence>
<dbReference type="SUPFAM" id="SSF51182">
    <property type="entry name" value="RmlC-like cupins"/>
    <property type="match status" value="1"/>
</dbReference>
<reference evidence="1 2" key="1">
    <citation type="submission" date="2016-08" db="EMBL/GenBank/DDBJ databases">
        <title>Draft genome of Amylibacter sp. strain 4G11.</title>
        <authorList>
            <person name="Wong S.-K."/>
            <person name="Hamasaki K."/>
            <person name="Yoshizawa S."/>
        </authorList>
    </citation>
    <scope>NUCLEOTIDE SEQUENCE [LARGE SCALE GENOMIC DNA]</scope>
    <source>
        <strain evidence="1 2">4G11</strain>
    </source>
</reference>
<organism evidence="1 2">
    <name type="scientific">Paramylibacter kogurei</name>
    <dbReference type="NCBI Taxonomy" id="1889778"/>
    <lineage>
        <taxon>Bacteria</taxon>
        <taxon>Pseudomonadati</taxon>
        <taxon>Pseudomonadota</taxon>
        <taxon>Alphaproteobacteria</taxon>
        <taxon>Rhodobacterales</taxon>
        <taxon>Paracoccaceae</taxon>
        <taxon>Paramylibacter</taxon>
    </lineage>
</organism>
<dbReference type="InterPro" id="IPR014710">
    <property type="entry name" value="RmlC-like_jellyroll"/>
</dbReference>
<name>A0A2G5K486_9RHOB</name>
<proteinExistence type="predicted"/>
<accession>A0A2G5K486</accession>
<dbReference type="GO" id="GO:0047869">
    <property type="term" value="F:dimethylpropiothetin dethiomethylase activity"/>
    <property type="evidence" value="ECO:0007669"/>
    <property type="project" value="InterPro"/>
</dbReference>
<dbReference type="EMBL" id="MDGM01000012">
    <property type="protein sequence ID" value="PIB24235.1"/>
    <property type="molecule type" value="Genomic_DNA"/>
</dbReference>
<keyword evidence="2" id="KW-1185">Reference proteome</keyword>
<comment type="caution">
    <text evidence="1">The sequence shown here is derived from an EMBL/GenBank/DDBJ whole genome shotgun (WGS) entry which is preliminary data.</text>
</comment>
<gene>
    <name evidence="1" type="ORF">BFP76_03145</name>
</gene>
<dbReference type="AlphaFoldDB" id="A0A2G5K486"/>
<dbReference type="RefSeq" id="WP_099592516.1">
    <property type="nucleotide sequence ID" value="NZ_MDGM01000012.1"/>
</dbReference>
<dbReference type="OrthoDB" id="9083851at2"/>
<dbReference type="InterPro" id="IPR031723">
    <property type="entry name" value="DMSP_lyase"/>
</dbReference>
<dbReference type="Proteomes" id="UP000231516">
    <property type="component" value="Unassembled WGS sequence"/>
</dbReference>
<dbReference type="Gene3D" id="2.60.120.10">
    <property type="entry name" value="Jelly Rolls"/>
    <property type="match status" value="1"/>
</dbReference>
<sequence length="199" mass="22059">MTVYKVFYDLLADLAELFDSEQKSGGHDAALALRTISAKSHTPLPPSHQILSETIQTALSINPHPICEKIKTVLPYIDWHWSGLSDGRIPPEIANNMATAELIGPDGMIFCEKVRVGLFVQSPNLNYVARNHAAEESMIILGGRCYWQKQGEKAQLHETGAIIHHPSNIPHASVTKDDPIIAAWRWTGDIGYDKFHLTG</sequence>
<evidence type="ECO:0000313" key="1">
    <source>
        <dbReference type="EMBL" id="PIB24235.1"/>
    </source>
</evidence>
<dbReference type="InterPro" id="IPR011051">
    <property type="entry name" value="RmlC_Cupin_sf"/>
</dbReference>
<evidence type="ECO:0008006" key="3">
    <source>
        <dbReference type="Google" id="ProtNLM"/>
    </source>
</evidence>
<protein>
    <recommendedName>
        <fullName evidence="3">Cupin 2 conserved barrel domain-containing protein</fullName>
    </recommendedName>
</protein>
<dbReference type="Pfam" id="PF16867">
    <property type="entry name" value="DMSP_lyase"/>
    <property type="match status" value="1"/>
</dbReference>